<dbReference type="EMBL" id="BMNG01000015">
    <property type="protein sequence ID" value="GGO54079.1"/>
    <property type="molecule type" value="Genomic_DNA"/>
</dbReference>
<dbReference type="Pfam" id="PF12708">
    <property type="entry name" value="Pect-lyase_RHGA_epim"/>
    <property type="match status" value="1"/>
</dbReference>
<dbReference type="SMART" id="SM00710">
    <property type="entry name" value="PbH1"/>
    <property type="match status" value="5"/>
</dbReference>
<dbReference type="InterPro" id="IPR012334">
    <property type="entry name" value="Pectin_lyas_fold"/>
</dbReference>
<evidence type="ECO:0000313" key="2">
    <source>
        <dbReference type="EMBL" id="GGO54079.1"/>
    </source>
</evidence>
<reference evidence="3" key="1">
    <citation type="journal article" date="2019" name="Int. J. Syst. Evol. Microbiol.">
        <title>The Global Catalogue of Microorganisms (GCM) 10K type strain sequencing project: providing services to taxonomists for standard genome sequencing and annotation.</title>
        <authorList>
            <consortium name="The Broad Institute Genomics Platform"/>
            <consortium name="The Broad Institute Genome Sequencing Center for Infectious Disease"/>
            <person name="Wu L."/>
            <person name="Ma J."/>
        </authorList>
    </citation>
    <scope>NUCLEOTIDE SEQUENCE [LARGE SCALE GENOMIC DNA]</scope>
    <source>
        <strain evidence="3">CGMCC 4.7349</strain>
    </source>
</reference>
<dbReference type="InterPro" id="IPR011050">
    <property type="entry name" value="Pectin_lyase_fold/virulence"/>
</dbReference>
<dbReference type="SUPFAM" id="SSF51126">
    <property type="entry name" value="Pectin lyase-like"/>
    <property type="match status" value="1"/>
</dbReference>
<dbReference type="InterPro" id="IPR024535">
    <property type="entry name" value="RHGA/B-epi-like_pectate_lyase"/>
</dbReference>
<keyword evidence="3" id="KW-1185">Reference proteome</keyword>
<feature type="domain" description="Rhamnogalacturonase A/B/Epimerase-like pectate lyase" evidence="1">
    <location>
        <begin position="19"/>
        <end position="283"/>
    </location>
</feature>
<comment type="caution">
    <text evidence="2">The sequence shown here is derived from an EMBL/GenBank/DDBJ whole genome shotgun (WGS) entry which is preliminary data.</text>
</comment>
<dbReference type="InterPro" id="IPR006626">
    <property type="entry name" value="PbH1"/>
</dbReference>
<organism evidence="2 3">
    <name type="scientific">Streptomyces lasiicapitis</name>
    <dbReference type="NCBI Taxonomy" id="1923961"/>
    <lineage>
        <taxon>Bacteria</taxon>
        <taxon>Bacillati</taxon>
        <taxon>Actinomycetota</taxon>
        <taxon>Actinomycetes</taxon>
        <taxon>Kitasatosporales</taxon>
        <taxon>Streptomycetaceae</taxon>
        <taxon>Streptomyces</taxon>
    </lineage>
</organism>
<evidence type="ECO:0000259" key="1">
    <source>
        <dbReference type="Pfam" id="PF12708"/>
    </source>
</evidence>
<gene>
    <name evidence="2" type="ORF">GCM10012286_63000</name>
</gene>
<dbReference type="Gene3D" id="2.160.20.10">
    <property type="entry name" value="Single-stranded right-handed beta-helix, Pectin lyase-like"/>
    <property type="match status" value="1"/>
</dbReference>
<accession>A0ABQ2MM47</accession>
<dbReference type="Proteomes" id="UP000656881">
    <property type="component" value="Unassembled WGS sequence"/>
</dbReference>
<name>A0ABQ2MM47_9ACTN</name>
<sequence>MQVTAGRLQYMLERLSESVTVTSHGAVGDGVTDDAPAIQAALNTVKKLSGAWVIVPPGTYLLASLPLRIYRNTRLTLLPGARFVRGIAETMLLNGDRDQGFGGYTGHGNITIEGGVWDCQGAAPGLSAAAMCISIGHARDITIRDLEIRDVAGYHAIELNSTKRGTVDTCRFLGYVDTGERDFSEAVQVDLAKSSGVFGGFGPYDHVACEDITIRTCYFGASGTAGTTAWPRGIGSHSATITRWHRRIKIIGCTFEDIPQYGVSAYNWEDTTVTACTFQGCGSGERLRAVILTDKEDTKTPDGTQTNASQDMRDAAVTGNIFRGGTGYDDVITALGETSGLILNLAVTGNTLDGNAKGQNGIRVQRTSRATIGLNVITNITGTGISAGDSGNLTVTGNQL</sequence>
<protein>
    <recommendedName>
        <fullName evidence="1">Rhamnogalacturonase A/B/Epimerase-like pectate lyase domain-containing protein</fullName>
    </recommendedName>
</protein>
<proteinExistence type="predicted"/>
<evidence type="ECO:0000313" key="3">
    <source>
        <dbReference type="Proteomes" id="UP000656881"/>
    </source>
</evidence>